<dbReference type="Proteomes" id="UP001596496">
    <property type="component" value="Unassembled WGS sequence"/>
</dbReference>
<accession>A0ABW2NVM8</accession>
<organism evidence="2 3">
    <name type="scientific">Sphaerisporangium rhizosphaerae</name>
    <dbReference type="NCBI Taxonomy" id="2269375"/>
    <lineage>
        <taxon>Bacteria</taxon>
        <taxon>Bacillati</taxon>
        <taxon>Actinomycetota</taxon>
        <taxon>Actinomycetes</taxon>
        <taxon>Streptosporangiales</taxon>
        <taxon>Streptosporangiaceae</taxon>
        <taxon>Sphaerisporangium</taxon>
    </lineage>
</organism>
<comment type="caution">
    <text evidence="2">The sequence shown here is derived from an EMBL/GenBank/DDBJ whole genome shotgun (WGS) entry which is preliminary data.</text>
</comment>
<feature type="transmembrane region" description="Helical" evidence="1">
    <location>
        <begin position="129"/>
        <end position="149"/>
    </location>
</feature>
<feature type="transmembrane region" description="Helical" evidence="1">
    <location>
        <begin position="156"/>
        <end position="177"/>
    </location>
</feature>
<evidence type="ECO:0008006" key="4">
    <source>
        <dbReference type="Google" id="ProtNLM"/>
    </source>
</evidence>
<keyword evidence="1" id="KW-1133">Transmembrane helix</keyword>
<feature type="transmembrane region" description="Helical" evidence="1">
    <location>
        <begin position="29"/>
        <end position="50"/>
    </location>
</feature>
<feature type="transmembrane region" description="Helical" evidence="1">
    <location>
        <begin position="208"/>
        <end position="230"/>
    </location>
</feature>
<reference evidence="3" key="1">
    <citation type="journal article" date="2019" name="Int. J. Syst. Evol. Microbiol.">
        <title>The Global Catalogue of Microorganisms (GCM) 10K type strain sequencing project: providing services to taxonomists for standard genome sequencing and annotation.</title>
        <authorList>
            <consortium name="The Broad Institute Genomics Platform"/>
            <consortium name="The Broad Institute Genome Sequencing Center for Infectious Disease"/>
            <person name="Wu L."/>
            <person name="Ma J."/>
        </authorList>
    </citation>
    <scope>NUCLEOTIDE SEQUENCE [LARGE SCALE GENOMIC DNA]</scope>
    <source>
        <strain evidence="3">CECT 7649</strain>
    </source>
</reference>
<evidence type="ECO:0000256" key="1">
    <source>
        <dbReference type="SAM" id="Phobius"/>
    </source>
</evidence>
<sequence length="243" mass="25238">MNGESTYTGLGETIGTALRRSAGTRPRRWLLAITLVVGLLAAVGLSMTLPPADRTFATIIEPVQSLMSVTVPFLGVLLAGDLWKAPGTARPLPSLLAATLLAAAVGVFGLVVCALALAVASSGSAADPWLNAGTVTAGSVLVQIVGQLVGTGLGLLVRSPVIACLATLAPMGLWWVLGAVDFLRPAQAFTPYATLRNLLSGHMNPLTWTQWVAVLLIWGVGLNVLGAARLRRSQQPTPRAEYA</sequence>
<keyword evidence="3" id="KW-1185">Reference proteome</keyword>
<gene>
    <name evidence="2" type="ORF">ACFQSB_01545</name>
</gene>
<dbReference type="RefSeq" id="WP_380823855.1">
    <property type="nucleotide sequence ID" value="NZ_JBHTCG010000001.1"/>
</dbReference>
<evidence type="ECO:0000313" key="3">
    <source>
        <dbReference type="Proteomes" id="UP001596496"/>
    </source>
</evidence>
<proteinExistence type="predicted"/>
<feature type="transmembrane region" description="Helical" evidence="1">
    <location>
        <begin position="62"/>
        <end position="83"/>
    </location>
</feature>
<name>A0ABW2NVM8_9ACTN</name>
<evidence type="ECO:0000313" key="2">
    <source>
        <dbReference type="EMBL" id="MFC7380869.1"/>
    </source>
</evidence>
<keyword evidence="1" id="KW-0472">Membrane</keyword>
<dbReference type="EMBL" id="JBHTCG010000001">
    <property type="protein sequence ID" value="MFC7380869.1"/>
    <property type="molecule type" value="Genomic_DNA"/>
</dbReference>
<protein>
    <recommendedName>
        <fullName evidence="4">ABC transporter permease</fullName>
    </recommendedName>
</protein>
<feature type="transmembrane region" description="Helical" evidence="1">
    <location>
        <begin position="95"/>
        <end position="117"/>
    </location>
</feature>
<keyword evidence="1" id="KW-0812">Transmembrane</keyword>